<keyword evidence="5" id="KW-1185">Reference proteome</keyword>
<reference evidence="4 5" key="3">
    <citation type="journal article" date="2010" name="BMC Genomics">
        <title>Transcriptome sequencing and comparative analysis of cucumber flowers with different sex types.</title>
        <authorList>
            <person name="Guo S."/>
            <person name="Zheng Y."/>
            <person name="Joung J.G."/>
            <person name="Liu S."/>
            <person name="Zhang Z."/>
            <person name="Crasta O.R."/>
            <person name="Sobral B.W."/>
            <person name="Xu Y."/>
            <person name="Huang S."/>
            <person name="Fei Z."/>
        </authorList>
    </citation>
    <scope>NUCLEOTIDE SEQUENCE [LARGE SCALE GENOMIC DNA]</scope>
    <source>
        <strain evidence="5">cv. 9930</strain>
    </source>
</reference>
<feature type="compositionally biased region" description="Polar residues" evidence="2">
    <location>
        <begin position="1"/>
        <end position="11"/>
    </location>
</feature>
<evidence type="ECO:0000313" key="4">
    <source>
        <dbReference type="EMBL" id="KGN64933.1"/>
    </source>
</evidence>
<reference evidence="4 5" key="1">
    <citation type="journal article" date="2009" name="Nat. Genet.">
        <title>The genome of the cucumber, Cucumis sativus L.</title>
        <authorList>
            <person name="Huang S."/>
            <person name="Li R."/>
            <person name="Zhang Z."/>
            <person name="Li L."/>
            <person name="Gu X."/>
            <person name="Fan W."/>
            <person name="Lucas W.J."/>
            <person name="Wang X."/>
            <person name="Xie B."/>
            <person name="Ni P."/>
            <person name="Ren Y."/>
            <person name="Zhu H."/>
            <person name="Li J."/>
            <person name="Lin K."/>
            <person name="Jin W."/>
            <person name="Fei Z."/>
            <person name="Li G."/>
            <person name="Staub J."/>
            <person name="Kilian A."/>
            <person name="van der Vossen E.A."/>
            <person name="Wu Y."/>
            <person name="Guo J."/>
            <person name="He J."/>
            <person name="Jia Z."/>
            <person name="Ren Y."/>
            <person name="Tian G."/>
            <person name="Lu Y."/>
            <person name="Ruan J."/>
            <person name="Qian W."/>
            <person name="Wang M."/>
            <person name="Huang Q."/>
            <person name="Li B."/>
            <person name="Xuan Z."/>
            <person name="Cao J."/>
            <person name="Asan"/>
            <person name="Wu Z."/>
            <person name="Zhang J."/>
            <person name="Cai Q."/>
            <person name="Bai Y."/>
            <person name="Zhao B."/>
            <person name="Han Y."/>
            <person name="Li Y."/>
            <person name="Li X."/>
            <person name="Wang S."/>
            <person name="Shi Q."/>
            <person name="Liu S."/>
            <person name="Cho W.K."/>
            <person name="Kim J.Y."/>
            <person name="Xu Y."/>
            <person name="Heller-Uszynska K."/>
            <person name="Miao H."/>
            <person name="Cheng Z."/>
            <person name="Zhang S."/>
            <person name="Wu J."/>
            <person name="Yang Y."/>
            <person name="Kang H."/>
            <person name="Li M."/>
            <person name="Liang H."/>
            <person name="Ren X."/>
            <person name="Shi Z."/>
            <person name="Wen M."/>
            <person name="Jian M."/>
            <person name="Yang H."/>
            <person name="Zhang G."/>
            <person name="Yang Z."/>
            <person name="Chen R."/>
            <person name="Liu S."/>
            <person name="Li J."/>
            <person name="Ma L."/>
            <person name="Liu H."/>
            <person name="Zhou Y."/>
            <person name="Zhao J."/>
            <person name="Fang X."/>
            <person name="Li G."/>
            <person name="Fang L."/>
            <person name="Li Y."/>
            <person name="Liu D."/>
            <person name="Zheng H."/>
            <person name="Zhang Y."/>
            <person name="Qin N."/>
            <person name="Li Z."/>
            <person name="Yang G."/>
            <person name="Yang S."/>
            <person name="Bolund L."/>
            <person name="Kristiansen K."/>
            <person name="Zheng H."/>
            <person name="Li S."/>
            <person name="Zhang X."/>
            <person name="Yang H."/>
            <person name="Wang J."/>
            <person name="Sun R."/>
            <person name="Zhang B."/>
            <person name="Jiang S."/>
            <person name="Wang J."/>
            <person name="Du Y."/>
            <person name="Li S."/>
        </authorList>
    </citation>
    <scope>NUCLEOTIDE SEQUENCE [LARGE SCALE GENOMIC DNA]</scope>
    <source>
        <strain evidence="5">cv. 9930</strain>
    </source>
</reference>
<evidence type="ECO:0000259" key="3">
    <source>
        <dbReference type="PROSITE" id="PS50222"/>
    </source>
</evidence>
<dbReference type="SUPFAM" id="SSF47473">
    <property type="entry name" value="EF-hand"/>
    <property type="match status" value="1"/>
</dbReference>
<dbReference type="PANTHER" id="PTHR46824">
    <property type="entry name" value="CALCIUM-BINDING PROTEIN CML48-RELATED"/>
    <property type="match status" value="1"/>
</dbReference>
<dbReference type="Proteomes" id="UP000029981">
    <property type="component" value="Chromosome 1"/>
</dbReference>
<evidence type="ECO:0000313" key="5">
    <source>
        <dbReference type="Proteomes" id="UP000029981"/>
    </source>
</evidence>
<proteinExistence type="predicted"/>
<dbReference type="KEGG" id="csv:101206440"/>
<name>A0A0A0LT26_CUCSA</name>
<reference evidence="4 5" key="4">
    <citation type="journal article" date="2011" name="BMC Genomics">
        <title>RNA-Seq improves annotation of protein-coding genes in the cucumber genome.</title>
        <authorList>
            <person name="Li Z."/>
            <person name="Zhang Z."/>
            <person name="Yan P."/>
            <person name="Huang S."/>
            <person name="Fei Z."/>
            <person name="Lin K."/>
        </authorList>
    </citation>
    <scope>NUCLEOTIDE SEQUENCE [LARGE SCALE GENOMIC DNA]</scope>
    <source>
        <strain evidence="5">cv. 9930</strain>
    </source>
</reference>
<protein>
    <recommendedName>
        <fullName evidence="3">EF-hand domain-containing protein</fullName>
    </recommendedName>
</protein>
<dbReference type="PANTHER" id="PTHR46824:SF2">
    <property type="entry name" value="CALCIUM-BINDING PROTEIN CML48-RELATED"/>
    <property type="match status" value="1"/>
</dbReference>
<dbReference type="PROSITE" id="PS00018">
    <property type="entry name" value="EF_HAND_1"/>
    <property type="match status" value="2"/>
</dbReference>
<dbReference type="STRING" id="3659.A0A0A0LT26"/>
<dbReference type="Gene3D" id="1.10.238.10">
    <property type="entry name" value="EF-hand"/>
    <property type="match status" value="1"/>
</dbReference>
<dbReference type="Pfam" id="PF00036">
    <property type="entry name" value="EF-hand_1"/>
    <property type="match status" value="1"/>
</dbReference>
<dbReference type="InterPro" id="IPR002048">
    <property type="entry name" value="EF_hand_dom"/>
</dbReference>
<dbReference type="Gramene" id="KGN64933">
    <property type="protein sequence ID" value="KGN64933"/>
    <property type="gene ID" value="Csa_1G164670"/>
</dbReference>
<dbReference type="AlphaFoldDB" id="A0A0A0LT26"/>
<gene>
    <name evidence="4" type="ORF">Csa_1G164670</name>
</gene>
<dbReference type="InterPro" id="IPR044590">
    <property type="entry name" value="CML48/49/50"/>
</dbReference>
<dbReference type="OrthoDB" id="186625at2759"/>
<dbReference type="InterPro" id="IPR011992">
    <property type="entry name" value="EF-hand-dom_pair"/>
</dbReference>
<dbReference type="eggNOG" id="KOG0037">
    <property type="taxonomic scope" value="Eukaryota"/>
</dbReference>
<feature type="region of interest" description="Disordered" evidence="2">
    <location>
        <begin position="1"/>
        <end position="60"/>
    </location>
</feature>
<feature type="domain" description="EF-hand" evidence="3">
    <location>
        <begin position="77"/>
        <end position="112"/>
    </location>
</feature>
<reference evidence="4 5" key="2">
    <citation type="journal article" date="2009" name="PLoS ONE">
        <title>An integrated genetic and cytogenetic map of the cucumber genome.</title>
        <authorList>
            <person name="Ren Y."/>
            <person name="Zhang Z."/>
            <person name="Liu J."/>
            <person name="Staub J.E."/>
            <person name="Han Y."/>
            <person name="Cheng Z."/>
            <person name="Li X."/>
            <person name="Lu J."/>
            <person name="Miao H."/>
            <person name="Kang H."/>
            <person name="Xie B."/>
            <person name="Gu X."/>
            <person name="Wang X."/>
            <person name="Du Y."/>
            <person name="Jin W."/>
            <person name="Huang S."/>
        </authorList>
    </citation>
    <scope>NUCLEOTIDE SEQUENCE [LARGE SCALE GENOMIC DNA]</scope>
    <source>
        <strain evidence="5">cv. 9930</strain>
    </source>
</reference>
<dbReference type="EMBL" id="CM002922">
    <property type="protein sequence ID" value="KGN64933.1"/>
    <property type="molecule type" value="Genomic_DNA"/>
</dbReference>
<feature type="compositionally biased region" description="Polar residues" evidence="2">
    <location>
        <begin position="44"/>
        <end position="57"/>
    </location>
</feature>
<feature type="domain" description="EF-hand" evidence="3">
    <location>
        <begin position="144"/>
        <end position="179"/>
    </location>
</feature>
<evidence type="ECO:0000256" key="1">
    <source>
        <dbReference type="ARBA" id="ARBA00022837"/>
    </source>
</evidence>
<dbReference type="OMA" id="FYNILMH"/>
<dbReference type="GO" id="GO:0005509">
    <property type="term" value="F:calcium ion binding"/>
    <property type="evidence" value="ECO:0007669"/>
    <property type="project" value="InterPro"/>
</dbReference>
<keyword evidence="1" id="KW-0106">Calcium</keyword>
<evidence type="ECO:0000256" key="2">
    <source>
        <dbReference type="SAM" id="MobiDB-lite"/>
    </source>
</evidence>
<dbReference type="CDD" id="cd16180">
    <property type="entry name" value="EFh_PEF_Group_I"/>
    <property type="match status" value="1"/>
</dbReference>
<accession>A0A0A0LT26</accession>
<dbReference type="PROSITE" id="PS50222">
    <property type="entry name" value="EF_HAND_2"/>
    <property type="match status" value="2"/>
</dbReference>
<organism evidence="4 5">
    <name type="scientific">Cucumis sativus</name>
    <name type="common">Cucumber</name>
    <dbReference type="NCBI Taxonomy" id="3659"/>
    <lineage>
        <taxon>Eukaryota</taxon>
        <taxon>Viridiplantae</taxon>
        <taxon>Streptophyta</taxon>
        <taxon>Embryophyta</taxon>
        <taxon>Tracheophyta</taxon>
        <taxon>Spermatophyta</taxon>
        <taxon>Magnoliopsida</taxon>
        <taxon>eudicotyledons</taxon>
        <taxon>Gunneridae</taxon>
        <taxon>Pentapetalae</taxon>
        <taxon>rosids</taxon>
        <taxon>fabids</taxon>
        <taxon>Cucurbitales</taxon>
        <taxon>Cucurbitaceae</taxon>
        <taxon>Benincaseae</taxon>
        <taxon>Cucumis</taxon>
    </lineage>
</organism>
<dbReference type="InterPro" id="IPR018247">
    <property type="entry name" value="EF_Hand_1_Ca_BS"/>
</dbReference>
<dbReference type="Pfam" id="PF13405">
    <property type="entry name" value="EF-hand_6"/>
    <property type="match status" value="1"/>
</dbReference>
<dbReference type="SMART" id="SM00054">
    <property type="entry name" value="EFh"/>
    <property type="match status" value="2"/>
</dbReference>
<sequence length="251" mass="28305">MASFFNRFTSYSNSSSNSNSNSHAPSAPSPPSAPETQGQEHSHATASPYHSEQNQPQPYGFNYGGVSSYGSYGFPPGTSPEVIRSFQMVDRDRSGFIDENELQQALSSGYQRFSLRTVRLLIFLFRNPIDSSRMGPNEFTALWNCLGQWRGMFERYDRDRSGRIDALEMRDALYGLGYAVPSSVLQLLISLYDDRSGQQVEFNFDSFVECGMIVKGLTEKFKEKDRNYTGSATLTYEDFMSTILPFLVSYS</sequence>
<feature type="compositionally biased region" description="Low complexity" evidence="2">
    <location>
        <begin position="12"/>
        <end position="26"/>
    </location>
</feature>